<accession>A0A131ZT43</accession>
<dbReference type="VEuPathDB" id="VectorBase:SSCA010068"/>
<organism evidence="1 2">
    <name type="scientific">Sarcoptes scabiei</name>
    <name type="common">Itch mite</name>
    <name type="synonym">Acarus scabiei</name>
    <dbReference type="NCBI Taxonomy" id="52283"/>
    <lineage>
        <taxon>Eukaryota</taxon>
        <taxon>Metazoa</taxon>
        <taxon>Ecdysozoa</taxon>
        <taxon>Arthropoda</taxon>
        <taxon>Chelicerata</taxon>
        <taxon>Arachnida</taxon>
        <taxon>Acari</taxon>
        <taxon>Acariformes</taxon>
        <taxon>Sarcoptiformes</taxon>
        <taxon>Astigmata</taxon>
        <taxon>Psoroptidia</taxon>
        <taxon>Sarcoptoidea</taxon>
        <taxon>Sarcoptidae</taxon>
        <taxon>Sarcoptinae</taxon>
        <taxon>Sarcoptes</taxon>
    </lineage>
</organism>
<name>A0A131ZT43_SARSC</name>
<dbReference type="EMBL" id="JXLN01000003">
    <property type="protein sequence ID" value="KPL94057.1"/>
    <property type="molecule type" value="Genomic_DNA"/>
</dbReference>
<proteinExistence type="predicted"/>
<dbReference type="AlphaFoldDB" id="A0A131ZT43"/>
<reference evidence="1 2" key="1">
    <citation type="journal article" date="2015" name="Parasit. Vectors">
        <title>Draft genome of the scabies mite.</title>
        <authorList>
            <person name="Rider S.D.Jr."/>
            <person name="Morgan M.S."/>
            <person name="Arlian L.G."/>
        </authorList>
    </citation>
    <scope>NUCLEOTIDE SEQUENCE [LARGE SCALE GENOMIC DNA]</scope>
    <source>
        <strain evidence="1">Arlian Lab</strain>
    </source>
</reference>
<evidence type="ECO:0000313" key="2">
    <source>
        <dbReference type="Proteomes" id="UP000616769"/>
    </source>
</evidence>
<gene>
    <name evidence="1" type="ORF">QR98_0001200</name>
</gene>
<protein>
    <submittedName>
        <fullName evidence="1">Uncharacterized protein</fullName>
    </submittedName>
</protein>
<dbReference type="Proteomes" id="UP000616769">
    <property type="component" value="Unassembled WGS sequence"/>
</dbReference>
<sequence>MLILILCAELHQDTTYHDVLRSMGGKRAQQLAAISIMCTCFGINFFTHLSVQHFVTHSGTQEHSQS</sequence>
<comment type="caution">
    <text evidence="1">The sequence shown here is derived from an EMBL/GenBank/DDBJ whole genome shotgun (WGS) entry which is preliminary data.</text>
</comment>
<evidence type="ECO:0000313" key="1">
    <source>
        <dbReference type="EMBL" id="KPL94057.1"/>
    </source>
</evidence>